<dbReference type="Gene3D" id="3.30.1370.50">
    <property type="entry name" value="R3H-like domain"/>
    <property type="match status" value="1"/>
</dbReference>
<dbReference type="InterPro" id="IPR015946">
    <property type="entry name" value="KH_dom-like_a/b"/>
</dbReference>
<evidence type="ECO:0000313" key="6">
    <source>
        <dbReference type="EMBL" id="NVY96608.1"/>
    </source>
</evidence>
<dbReference type="SMART" id="SM01245">
    <property type="entry name" value="Jag_N"/>
    <property type="match status" value="1"/>
</dbReference>
<dbReference type="Proteomes" id="UP000563523">
    <property type="component" value="Unassembled WGS sequence"/>
</dbReference>
<dbReference type="GO" id="GO:0009252">
    <property type="term" value="P:peptidoglycan biosynthetic process"/>
    <property type="evidence" value="ECO:0007669"/>
    <property type="project" value="UniProtKB-UniRule"/>
</dbReference>
<organism evidence="6 7">
    <name type="scientific">Bombilactobacillus apium</name>
    <dbReference type="NCBI Taxonomy" id="2675299"/>
    <lineage>
        <taxon>Bacteria</taxon>
        <taxon>Bacillati</taxon>
        <taxon>Bacillota</taxon>
        <taxon>Bacilli</taxon>
        <taxon>Lactobacillales</taxon>
        <taxon>Lactobacillaceae</taxon>
        <taxon>Bombilactobacillus</taxon>
    </lineage>
</organism>
<dbReference type="GO" id="GO:0008360">
    <property type="term" value="P:regulation of cell shape"/>
    <property type="evidence" value="ECO:0007669"/>
    <property type="project" value="UniProtKB-KW"/>
</dbReference>
<keyword evidence="7" id="KW-1185">Reference proteome</keyword>
<dbReference type="AlphaFoldDB" id="A0A850RCW3"/>
<evidence type="ECO:0000256" key="1">
    <source>
        <dbReference type="ARBA" id="ARBA00022960"/>
    </source>
</evidence>
<feature type="domain" description="R3H" evidence="5">
    <location>
        <begin position="148"/>
        <end position="214"/>
    </location>
</feature>
<keyword evidence="3 4" id="KW-0961">Cell wall biogenesis/degradation</keyword>
<dbReference type="SMART" id="SM00393">
    <property type="entry name" value="R3H"/>
    <property type="match status" value="1"/>
</dbReference>
<comment type="subunit">
    <text evidence="4">Forms a complex with KhpA.</text>
</comment>
<keyword evidence="1 4" id="KW-0133">Cell shape</keyword>
<dbReference type="RefSeq" id="WP_176942768.1">
    <property type="nucleotide sequence ID" value="NZ_JABZEC010000004.1"/>
</dbReference>
<dbReference type="InterPro" id="IPR039247">
    <property type="entry name" value="KhpB"/>
</dbReference>
<dbReference type="InterPro" id="IPR001374">
    <property type="entry name" value="R3H_dom"/>
</dbReference>
<proteinExistence type="inferred from homology"/>
<gene>
    <name evidence="4" type="primary">khpB</name>
    <name evidence="4" type="synonym">eloR</name>
    <name evidence="6" type="ORF">HU830_05460</name>
</gene>
<evidence type="ECO:0000256" key="3">
    <source>
        <dbReference type="ARBA" id="ARBA00023316"/>
    </source>
</evidence>
<dbReference type="Pfam" id="PF13083">
    <property type="entry name" value="KH_KhpA-B"/>
    <property type="match status" value="1"/>
</dbReference>
<comment type="domain">
    <text evidence="4">Has an N-terminal Jag-N domain and 2 RNA-binding domains (KH and R3H).</text>
</comment>
<keyword evidence="4" id="KW-0694">RNA-binding</keyword>
<keyword evidence="2 4" id="KW-0143">Chaperone</keyword>
<name>A0A850RCW3_9LACO</name>
<dbReference type="PANTHER" id="PTHR35800:SF1">
    <property type="entry name" value="RNA-BINDING PROTEIN KHPB"/>
    <property type="match status" value="1"/>
</dbReference>
<sequence length="230" mass="26330">MTQFQGATIQKAIAAGLQELQVEREQVAVDVIEEGRGGFLGFGRRAAIIDLKLRKTANFAVKEPEPVVELQHYLEQILAALNLDYQLQVQVTPTNLYFEIQVDPELQSRIIGHHGKHINALQTLVQEYAYYLNFRNQPVLLDSGQYRKHRQEALLALSNFKVEQVKATHKPAYLDPMPALERKIIYQNLAGEHQVIVRTQGQGLRKYLVLRPRRSRRRPQQVKSSCPVNS</sequence>
<comment type="subcellular location">
    <subcellularLocation>
        <location evidence="4">Cytoplasm</location>
    </subcellularLocation>
</comment>
<dbReference type="Gene3D" id="3.30.300.20">
    <property type="match status" value="1"/>
</dbReference>
<dbReference type="GO" id="GO:0003723">
    <property type="term" value="F:RNA binding"/>
    <property type="evidence" value="ECO:0007669"/>
    <property type="project" value="UniProtKB-UniRule"/>
</dbReference>
<dbReference type="EMBL" id="JABZEC010000004">
    <property type="protein sequence ID" value="NVY96608.1"/>
    <property type="molecule type" value="Genomic_DNA"/>
</dbReference>
<dbReference type="GO" id="GO:0005737">
    <property type="term" value="C:cytoplasm"/>
    <property type="evidence" value="ECO:0007669"/>
    <property type="project" value="UniProtKB-SubCell"/>
</dbReference>
<dbReference type="InterPro" id="IPR036867">
    <property type="entry name" value="R3H_dom_sf"/>
</dbReference>
<dbReference type="InterPro" id="IPR038247">
    <property type="entry name" value="Jag_N_dom_sf"/>
</dbReference>
<dbReference type="Gene3D" id="3.30.30.80">
    <property type="entry name" value="probable RNA-binding protein from clostridium symbiosum atcc 14940"/>
    <property type="match status" value="1"/>
</dbReference>
<dbReference type="Pfam" id="PF14804">
    <property type="entry name" value="Jag_N"/>
    <property type="match status" value="1"/>
</dbReference>
<evidence type="ECO:0000313" key="7">
    <source>
        <dbReference type="Proteomes" id="UP000563523"/>
    </source>
</evidence>
<dbReference type="PROSITE" id="PS51061">
    <property type="entry name" value="R3H"/>
    <property type="match status" value="1"/>
</dbReference>
<comment type="caution">
    <text evidence="4">Lacks conserved residue(s) required for the propagation of feature annotation.</text>
</comment>
<dbReference type="NCBIfam" id="NF041568">
    <property type="entry name" value="Jag_EloR"/>
    <property type="match status" value="1"/>
</dbReference>
<accession>A0A850RCW3</accession>
<dbReference type="InterPro" id="IPR032782">
    <property type="entry name" value="KhpB_N"/>
</dbReference>
<evidence type="ECO:0000256" key="2">
    <source>
        <dbReference type="ARBA" id="ARBA00023186"/>
    </source>
</evidence>
<comment type="function">
    <text evidence="4">A probable RNA chaperone. Forms a complex with KhpA which binds to cellular RNA and controls its expression. Plays a role in peptidoglycan (PG) homeostasis and cell length regulation.</text>
</comment>
<dbReference type="GO" id="GO:0071555">
    <property type="term" value="P:cell wall organization"/>
    <property type="evidence" value="ECO:0007669"/>
    <property type="project" value="UniProtKB-KW"/>
</dbReference>
<evidence type="ECO:0000259" key="5">
    <source>
        <dbReference type="PROSITE" id="PS51061"/>
    </source>
</evidence>
<protein>
    <recommendedName>
        <fullName evidence="4">RNA-binding protein KhpB</fullName>
    </recommendedName>
    <alternativeName>
        <fullName evidence="4">RNA-binding protein EloR</fullName>
    </alternativeName>
</protein>
<keyword evidence="4" id="KW-0963">Cytoplasm</keyword>
<dbReference type="PANTHER" id="PTHR35800">
    <property type="entry name" value="PROTEIN JAG"/>
    <property type="match status" value="1"/>
</dbReference>
<comment type="similarity">
    <text evidence="4">Belongs to the KhpB RNA-binding protein family.</text>
</comment>
<dbReference type="HAMAP" id="MF_00867">
    <property type="entry name" value="KhpB"/>
    <property type="match status" value="1"/>
</dbReference>
<reference evidence="6 7" key="1">
    <citation type="submission" date="2020-06" db="EMBL/GenBank/DDBJ databases">
        <authorList>
            <person name="Kang J."/>
        </authorList>
    </citation>
    <scope>NUCLEOTIDE SEQUENCE [LARGE SCALE GENOMIC DNA]</scope>
    <source>
        <strain evidence="6 7">DCY120</strain>
    </source>
</reference>
<evidence type="ECO:0000256" key="4">
    <source>
        <dbReference type="HAMAP-Rule" id="MF_00867"/>
    </source>
</evidence>
<comment type="caution">
    <text evidence="6">The sequence shown here is derived from an EMBL/GenBank/DDBJ whole genome shotgun (WGS) entry which is preliminary data.</text>
</comment>